<dbReference type="AlphaFoldDB" id="A0A286CYY0"/>
<organism evidence="1 2">
    <name type="scientific">Pseudoxanthomonas wuyuanensis</name>
    <dbReference type="NCBI Taxonomy" id="1073196"/>
    <lineage>
        <taxon>Bacteria</taxon>
        <taxon>Pseudomonadati</taxon>
        <taxon>Pseudomonadota</taxon>
        <taxon>Gammaproteobacteria</taxon>
        <taxon>Lysobacterales</taxon>
        <taxon>Lysobacteraceae</taxon>
        <taxon>Pseudoxanthomonas</taxon>
    </lineage>
</organism>
<reference evidence="1 2" key="1">
    <citation type="submission" date="2017-09" db="EMBL/GenBank/DDBJ databases">
        <authorList>
            <person name="Ehlers B."/>
            <person name="Leendertz F.H."/>
        </authorList>
    </citation>
    <scope>NUCLEOTIDE SEQUENCE [LARGE SCALE GENOMIC DNA]</scope>
    <source>
        <strain evidence="1 2">CGMCC 1.10978</strain>
    </source>
</reference>
<gene>
    <name evidence="1" type="ORF">SAMN06296416_101734</name>
</gene>
<dbReference type="EMBL" id="OCND01000001">
    <property type="protein sequence ID" value="SOD51608.1"/>
    <property type="molecule type" value="Genomic_DNA"/>
</dbReference>
<evidence type="ECO:0000313" key="2">
    <source>
        <dbReference type="Proteomes" id="UP000219374"/>
    </source>
</evidence>
<sequence>MEQVLVLGSPSNAQHLLQRINFRLMPSNPPEARGRRLQRNVH</sequence>
<protein>
    <submittedName>
        <fullName evidence="1">Uncharacterized protein</fullName>
    </submittedName>
</protein>
<dbReference type="Proteomes" id="UP000219374">
    <property type="component" value="Unassembled WGS sequence"/>
</dbReference>
<keyword evidence="2" id="KW-1185">Reference proteome</keyword>
<proteinExistence type="predicted"/>
<evidence type="ECO:0000313" key="1">
    <source>
        <dbReference type="EMBL" id="SOD51608.1"/>
    </source>
</evidence>
<accession>A0A286CYY0</accession>
<name>A0A286CYY0_9GAMM</name>